<evidence type="ECO:0000313" key="7">
    <source>
        <dbReference type="Proteomes" id="UP000291116"/>
    </source>
</evidence>
<keyword evidence="4 5" id="KW-0472">Membrane</keyword>
<organism evidence="6 7">
    <name type="scientific">Pseudo-nitzschia multistriata</name>
    <dbReference type="NCBI Taxonomy" id="183589"/>
    <lineage>
        <taxon>Eukaryota</taxon>
        <taxon>Sar</taxon>
        <taxon>Stramenopiles</taxon>
        <taxon>Ochrophyta</taxon>
        <taxon>Bacillariophyta</taxon>
        <taxon>Bacillariophyceae</taxon>
        <taxon>Bacillariophycidae</taxon>
        <taxon>Bacillariales</taxon>
        <taxon>Bacillariaceae</taxon>
        <taxon>Pseudo-nitzschia</taxon>
    </lineage>
</organism>
<dbReference type="PANTHER" id="PTHR43461:SF1">
    <property type="entry name" value="TRANSMEMBRANE PROTEIN 256"/>
    <property type="match status" value="1"/>
</dbReference>
<evidence type="ECO:0000256" key="2">
    <source>
        <dbReference type="ARBA" id="ARBA00022692"/>
    </source>
</evidence>
<dbReference type="OrthoDB" id="269173at2759"/>
<comment type="subcellular location">
    <subcellularLocation>
        <location evidence="1">Membrane</location>
        <topology evidence="1">Multi-pass membrane protein</topology>
    </subcellularLocation>
</comment>
<evidence type="ECO:0000313" key="6">
    <source>
        <dbReference type="EMBL" id="VEU35090.1"/>
    </source>
</evidence>
<name>A0A448YZ83_9STRA</name>
<accession>A0A448YZ83</accession>
<keyword evidence="3 5" id="KW-1133">Transmembrane helix</keyword>
<dbReference type="AlphaFoldDB" id="A0A448YZ83"/>
<feature type="transmembrane region" description="Helical" evidence="5">
    <location>
        <begin position="25"/>
        <end position="45"/>
    </location>
</feature>
<dbReference type="InterPro" id="IPR006696">
    <property type="entry name" value="DUF423"/>
</dbReference>
<reference evidence="6 7" key="1">
    <citation type="submission" date="2019-01" db="EMBL/GenBank/DDBJ databases">
        <authorList>
            <person name="Ferrante I. M."/>
        </authorList>
    </citation>
    <scope>NUCLEOTIDE SEQUENCE [LARGE SCALE GENOMIC DNA]</scope>
    <source>
        <strain evidence="6 7">B856</strain>
    </source>
</reference>
<evidence type="ECO:0008006" key="8">
    <source>
        <dbReference type="Google" id="ProtNLM"/>
    </source>
</evidence>
<evidence type="ECO:0000256" key="5">
    <source>
        <dbReference type="SAM" id="Phobius"/>
    </source>
</evidence>
<dbReference type="PANTHER" id="PTHR43461">
    <property type="entry name" value="TRANSMEMBRANE PROTEIN 256"/>
    <property type="match status" value="1"/>
</dbReference>
<dbReference type="Pfam" id="PF04241">
    <property type="entry name" value="DUF423"/>
    <property type="match status" value="1"/>
</dbReference>
<keyword evidence="2 5" id="KW-0812">Transmembrane</keyword>
<feature type="transmembrane region" description="Helical" evidence="5">
    <location>
        <begin position="98"/>
        <end position="120"/>
    </location>
</feature>
<feature type="transmembrane region" description="Helical" evidence="5">
    <location>
        <begin position="127"/>
        <end position="146"/>
    </location>
</feature>
<keyword evidence="7" id="KW-1185">Reference proteome</keyword>
<proteinExistence type="predicted"/>
<evidence type="ECO:0000256" key="3">
    <source>
        <dbReference type="ARBA" id="ARBA00022989"/>
    </source>
</evidence>
<evidence type="ECO:0000256" key="4">
    <source>
        <dbReference type="ARBA" id="ARBA00023136"/>
    </source>
</evidence>
<sequence>MPATGNDNGPGRGSDEAGLAASASAWIRIAGAMGAIGVGTGAFGAHALKKTLEERGSAAMWQTATVYQLVHAAAVLSLAVSASSSVSRGVPGKGRRHLFAAKLMGIGSLLFSGSIYFLALGIGPKPVLGPATPIGGLCMIGGWAVVGTS</sequence>
<protein>
    <recommendedName>
        <fullName evidence="8">DUF423 domain-containing protein</fullName>
    </recommendedName>
</protein>
<dbReference type="EMBL" id="CAACVS010000048">
    <property type="protein sequence ID" value="VEU35090.1"/>
    <property type="molecule type" value="Genomic_DNA"/>
</dbReference>
<dbReference type="GO" id="GO:0016020">
    <property type="term" value="C:membrane"/>
    <property type="evidence" value="ECO:0007669"/>
    <property type="project" value="UniProtKB-SubCell"/>
</dbReference>
<evidence type="ECO:0000256" key="1">
    <source>
        <dbReference type="ARBA" id="ARBA00004141"/>
    </source>
</evidence>
<dbReference type="Proteomes" id="UP000291116">
    <property type="component" value="Unassembled WGS sequence"/>
</dbReference>
<gene>
    <name evidence="6" type="ORF">PSNMU_V1.4_AUG-EV-PASAV3_0018350</name>
</gene>